<dbReference type="GO" id="GO:0003723">
    <property type="term" value="F:RNA binding"/>
    <property type="evidence" value="ECO:0007669"/>
    <property type="project" value="TreeGrafter"/>
</dbReference>
<dbReference type="PANTHER" id="PTHR10335">
    <property type="entry name" value="RRNA 2-O-METHYLTRANSFERASE FIBRILLARIN"/>
    <property type="match status" value="1"/>
</dbReference>
<dbReference type="GO" id="GO:0031428">
    <property type="term" value="C:box C/D methylation guide snoRNP complex"/>
    <property type="evidence" value="ECO:0007669"/>
    <property type="project" value="TreeGrafter"/>
</dbReference>
<dbReference type="EMBL" id="JAFEKC020000001">
    <property type="protein sequence ID" value="KAK0517312.1"/>
    <property type="molecule type" value="Genomic_DNA"/>
</dbReference>
<dbReference type="AlphaFoldDB" id="A0AA39R999"/>
<evidence type="ECO:0000313" key="4">
    <source>
        <dbReference type="Proteomes" id="UP001166286"/>
    </source>
</evidence>
<dbReference type="GO" id="GO:1990259">
    <property type="term" value="F:histone H2AQ104 methyltransferase activity"/>
    <property type="evidence" value="ECO:0007669"/>
    <property type="project" value="TreeGrafter"/>
</dbReference>
<dbReference type="InterPro" id="IPR018812">
    <property type="entry name" value="SAK_HAD"/>
</dbReference>
<dbReference type="PANTHER" id="PTHR10335:SF23">
    <property type="entry name" value="OB FOLD-CONTAINING PROTEIN, NUCLEIC ACID BINDING"/>
    <property type="match status" value="1"/>
</dbReference>
<evidence type="ECO:0000256" key="1">
    <source>
        <dbReference type="SAM" id="MobiDB-lite"/>
    </source>
</evidence>
<feature type="domain" description="Swiss Army Knife RNA repair protein HAD" evidence="2">
    <location>
        <begin position="57"/>
        <end position="263"/>
    </location>
</feature>
<feature type="compositionally biased region" description="Low complexity" evidence="1">
    <location>
        <begin position="458"/>
        <end position="469"/>
    </location>
</feature>
<sequence length="549" mass="61199">MTAPLTNISNGTLKQRKVVSHTITGLKRWSCHGGELPPASRVKSIHVYDFDNTLFMSPLPNQKLWHPSTIGLLQAEDVFVNGGWWHDDRILAATGQGVAKEEPRAWEGWWNENIVDLVKLSIEQEDALTVLLTGRAEHTFAELIRRIVASKKLAFDMICLKPQVGPNNQRFRSTMLYKQALLEDLMYTYQDADQIRIYEDRPKHTEGFRRFFDIFNKDLLSPMAPIPRKPITADVIQVSDIVTNLDPIAEVSEVQLMINDHNSQTKDKKLFEIKRTVIYTGYLLNPTDTAKLLTLLNPPQHMFGSVKTLANNILISHGTAPPHILNRIGDIGTKQTWQVTGFGTLDNKIWAARVTPIPPISTYHTHNHVPFVLLAHHKNAQPGDANRIQHWQAVSADKQYVFQTTVGEKAQLRVELENEGESEQENQYFRRNLKRAHSPPSAPQQNHRQNGNDDNRRQNNNNGGRNPNRGRGGGGGGGRNGGRNGNNRGRGGGGPRGGYKSLDDVGTGGGRYNMQRGEPNYDDYVPPSDYNAAFPALGGAGAGGLPYGK</sequence>
<proteinExistence type="predicted"/>
<name>A0AA39R999_9LECA</name>
<feature type="compositionally biased region" description="Gly residues" evidence="1">
    <location>
        <begin position="470"/>
        <end position="497"/>
    </location>
</feature>
<dbReference type="GO" id="GO:0008649">
    <property type="term" value="F:rRNA methyltransferase activity"/>
    <property type="evidence" value="ECO:0007669"/>
    <property type="project" value="TreeGrafter"/>
</dbReference>
<protein>
    <recommendedName>
        <fullName evidence="2">Swiss Army Knife RNA repair protein HAD domain-containing protein</fullName>
    </recommendedName>
</protein>
<feature type="region of interest" description="Disordered" evidence="1">
    <location>
        <begin position="434"/>
        <end position="526"/>
    </location>
</feature>
<reference evidence="3" key="1">
    <citation type="submission" date="2023-03" db="EMBL/GenBank/DDBJ databases">
        <title>Complete genome of Cladonia borealis.</title>
        <authorList>
            <person name="Park H."/>
        </authorList>
    </citation>
    <scope>NUCLEOTIDE SEQUENCE</scope>
    <source>
        <strain evidence="3">ANT050790</strain>
    </source>
</reference>
<dbReference type="Pfam" id="PF10307">
    <property type="entry name" value="HAD_SAK_1"/>
    <property type="match status" value="1"/>
</dbReference>
<dbReference type="GO" id="GO:0032040">
    <property type="term" value="C:small-subunit processome"/>
    <property type="evidence" value="ECO:0007669"/>
    <property type="project" value="TreeGrafter"/>
</dbReference>
<dbReference type="Proteomes" id="UP001166286">
    <property type="component" value="Unassembled WGS sequence"/>
</dbReference>
<comment type="caution">
    <text evidence="3">The sequence shown here is derived from an EMBL/GenBank/DDBJ whole genome shotgun (WGS) entry which is preliminary data.</text>
</comment>
<organism evidence="3 4">
    <name type="scientific">Cladonia borealis</name>
    <dbReference type="NCBI Taxonomy" id="184061"/>
    <lineage>
        <taxon>Eukaryota</taxon>
        <taxon>Fungi</taxon>
        <taxon>Dikarya</taxon>
        <taxon>Ascomycota</taxon>
        <taxon>Pezizomycotina</taxon>
        <taxon>Lecanoromycetes</taxon>
        <taxon>OSLEUM clade</taxon>
        <taxon>Lecanoromycetidae</taxon>
        <taxon>Lecanorales</taxon>
        <taxon>Lecanorineae</taxon>
        <taxon>Cladoniaceae</taxon>
        <taxon>Cladonia</taxon>
    </lineage>
</organism>
<evidence type="ECO:0000313" key="3">
    <source>
        <dbReference type="EMBL" id="KAK0517312.1"/>
    </source>
</evidence>
<accession>A0AA39R999</accession>
<evidence type="ECO:0000259" key="2">
    <source>
        <dbReference type="Pfam" id="PF10307"/>
    </source>
</evidence>
<keyword evidence="4" id="KW-1185">Reference proteome</keyword>
<gene>
    <name evidence="3" type="ORF">JMJ35_000467</name>
</gene>
<dbReference type="GO" id="GO:0000494">
    <property type="term" value="P:box C/D sno(s)RNA 3'-end processing"/>
    <property type="evidence" value="ECO:0007669"/>
    <property type="project" value="TreeGrafter"/>
</dbReference>